<gene>
    <name evidence="2" type="ORF">A2134_02115</name>
</gene>
<accession>A0A1G1WCA7</accession>
<dbReference type="InterPro" id="IPR011008">
    <property type="entry name" value="Dimeric_a/b-barrel"/>
</dbReference>
<proteinExistence type="predicted"/>
<dbReference type="SUPFAM" id="SSF54909">
    <property type="entry name" value="Dimeric alpha+beta barrel"/>
    <property type="match status" value="1"/>
</dbReference>
<feature type="domain" description="Transcription regulator AsnC/Lrp ligand binding" evidence="1">
    <location>
        <begin position="17"/>
        <end position="84"/>
    </location>
</feature>
<protein>
    <recommendedName>
        <fullName evidence="1">Transcription regulator AsnC/Lrp ligand binding domain-containing protein</fullName>
    </recommendedName>
</protein>
<organism evidence="2 3">
    <name type="scientific">Candidatus Woykebacteria bacterium RBG_16_39_9b</name>
    <dbReference type="NCBI Taxonomy" id="1802595"/>
    <lineage>
        <taxon>Bacteria</taxon>
        <taxon>Candidatus Woykeibacteriota</taxon>
    </lineage>
</organism>
<name>A0A1G1WCA7_9BACT</name>
<comment type="caution">
    <text evidence="2">The sequence shown here is derived from an EMBL/GenBank/DDBJ whole genome shotgun (WGS) entry which is preliminary data.</text>
</comment>
<reference evidence="2 3" key="1">
    <citation type="journal article" date="2016" name="Nat. Commun.">
        <title>Thousands of microbial genomes shed light on interconnected biogeochemical processes in an aquifer system.</title>
        <authorList>
            <person name="Anantharaman K."/>
            <person name="Brown C.T."/>
            <person name="Hug L.A."/>
            <person name="Sharon I."/>
            <person name="Castelle C.J."/>
            <person name="Probst A.J."/>
            <person name="Thomas B.C."/>
            <person name="Singh A."/>
            <person name="Wilkins M.J."/>
            <person name="Karaoz U."/>
            <person name="Brodie E.L."/>
            <person name="Williams K.H."/>
            <person name="Hubbard S.S."/>
            <person name="Banfield J.F."/>
        </authorList>
    </citation>
    <scope>NUCLEOTIDE SEQUENCE [LARGE SCALE GENOMIC DNA]</scope>
</reference>
<evidence type="ECO:0000313" key="2">
    <source>
        <dbReference type="EMBL" id="OGY25254.1"/>
    </source>
</evidence>
<dbReference type="Gene3D" id="3.30.70.920">
    <property type="match status" value="1"/>
</dbReference>
<dbReference type="InterPro" id="IPR019887">
    <property type="entry name" value="Tscrpt_reg_AsnC/Lrp_C"/>
</dbReference>
<dbReference type="EMBL" id="MHCR01000019">
    <property type="protein sequence ID" value="OGY25254.1"/>
    <property type="molecule type" value="Genomic_DNA"/>
</dbReference>
<evidence type="ECO:0000313" key="3">
    <source>
        <dbReference type="Proteomes" id="UP000178162"/>
    </source>
</evidence>
<dbReference type="Proteomes" id="UP000178162">
    <property type="component" value="Unassembled WGS sequence"/>
</dbReference>
<sequence>MVLQRRRRTLIKVYVLVVAEPGSDKKVAQALREMPEVTNVHEVMGPYDVVVEFQVETMQEVPPILTERIRTVDGIESTTSLVTLPD</sequence>
<dbReference type="AlphaFoldDB" id="A0A1G1WCA7"/>
<dbReference type="Pfam" id="PF01037">
    <property type="entry name" value="AsnC_trans_reg"/>
    <property type="match status" value="1"/>
</dbReference>
<evidence type="ECO:0000259" key="1">
    <source>
        <dbReference type="Pfam" id="PF01037"/>
    </source>
</evidence>